<feature type="domain" description="Zn(2)-C6 fungal-type" evidence="8">
    <location>
        <begin position="20"/>
        <end position="54"/>
    </location>
</feature>
<dbReference type="Proteomes" id="UP001378960">
    <property type="component" value="Unassembled WGS sequence"/>
</dbReference>
<reference evidence="9 10" key="1">
    <citation type="journal article" date="2023" name="Elife">
        <title>Identification of key yeast species and microbe-microbe interactions impacting larval growth of Drosophila in the wild.</title>
        <authorList>
            <person name="Mure A."/>
            <person name="Sugiura Y."/>
            <person name="Maeda R."/>
            <person name="Honda K."/>
            <person name="Sakurai N."/>
            <person name="Takahashi Y."/>
            <person name="Watada M."/>
            <person name="Katoh T."/>
            <person name="Gotoh A."/>
            <person name="Gotoh Y."/>
            <person name="Taniguchi I."/>
            <person name="Nakamura K."/>
            <person name="Hayashi T."/>
            <person name="Katayama T."/>
            <person name="Uemura T."/>
            <person name="Hattori Y."/>
        </authorList>
    </citation>
    <scope>NUCLEOTIDE SEQUENCE [LARGE SCALE GENOMIC DNA]</scope>
    <source>
        <strain evidence="9 10">PK-24</strain>
    </source>
</reference>
<evidence type="ECO:0000259" key="8">
    <source>
        <dbReference type="PROSITE" id="PS50048"/>
    </source>
</evidence>
<dbReference type="GO" id="GO:0000981">
    <property type="term" value="F:DNA-binding transcription factor activity, RNA polymerase II-specific"/>
    <property type="evidence" value="ECO:0007669"/>
    <property type="project" value="InterPro"/>
</dbReference>
<dbReference type="PROSITE" id="PS50048">
    <property type="entry name" value="ZN2_CY6_FUNGAL_2"/>
    <property type="match status" value="1"/>
</dbReference>
<keyword evidence="4" id="KW-0238">DNA-binding</keyword>
<comment type="caution">
    <text evidence="9">The sequence shown here is derived from an EMBL/GenBank/DDBJ whole genome shotgun (WGS) entry which is preliminary data.</text>
</comment>
<sequence>MIENKISKSPIDKKERGSRACLVCRKRKVKCDANECFPNRCSNCVQFNIKDCVIPQPKKRKSKKIEELLKTNSFVQLVESEKVNEEEGDNTSTASSVTSENNTKYPEYVETDIQRKYPQLSSMKLNPDEILGHDVKLFGGSTDSVDWCCPFTEDVISEYVEKDLKNSSSVIIIDDLDYRYLIDAGCFRLPSEEICWTFIDCFFSNRLCQFPIIFEREFREKYKDLKHPPSLLLLQSIIYSGAKFYSQANWTKEEKLRHREKCDVLFKRAKILFDKRLEFDTLTTLQSLLLLSNCNKSRNVLNTKVDVSYVRQTLDYCFVLGIHKVRSLDPKTSQYKVSLFKRLWWTIFLLDTLYSFIMGRPWSIDSVNISEIPMIEAKDLRDDLDDSSTDNDPKTLYFIYRVKLTLCIRKICESISMIIHSDEKCYESFATYLNDCDEMMREWIEQLPTSLLFKVNSENNNVYNASLSLEYYSTLLLLHRIHILIYSKFNNDERKPSYPSWGIIFKGAHMVAIISKYIMKNDYISFNQNFIPFSMNISGLMMMYHLYNKDKTVHEIAKEDIEIYLELLKEIAIYWPHASMTYYSLKSVYENKSKQSLLLNTLLLQQKMVSRYVGTTNISEEINVKERKQKDKVEKESASPLGRKTSIIRNSIDSILNTGESTTFNAPTNSIMFRSKVSDVLGNKPEIGSLNNTINKETSSQLRDNSVNSNLSQNTKTFSTDSFSPDLPSQNNITATTVPYKPLQLETHQYISQNPLYSEPINPVNVSNSSSSIINAGLKNNEINRLNQQIPSGTNISQYPNGINLATTTQSNTYGYLDGNLRNQSVVASKLEFVMPPDLIPGTSTSIWQPEFDTSLLAIKGGNDKQNIDIDFDQLFRDLGFKSI</sequence>
<dbReference type="GO" id="GO:0003677">
    <property type="term" value="F:DNA binding"/>
    <property type="evidence" value="ECO:0007669"/>
    <property type="project" value="UniProtKB-KW"/>
</dbReference>
<dbReference type="InterPro" id="IPR007219">
    <property type="entry name" value="XnlR_reg_dom"/>
</dbReference>
<dbReference type="PANTHER" id="PTHR47171">
    <property type="entry name" value="FARA-RELATED"/>
    <property type="match status" value="1"/>
</dbReference>
<dbReference type="Pfam" id="PF00172">
    <property type="entry name" value="Zn_clus"/>
    <property type="match status" value="1"/>
</dbReference>
<dbReference type="PROSITE" id="PS00463">
    <property type="entry name" value="ZN2_CY6_FUNGAL_1"/>
    <property type="match status" value="1"/>
</dbReference>
<keyword evidence="6" id="KW-0539">Nucleus</keyword>
<evidence type="ECO:0000313" key="10">
    <source>
        <dbReference type="Proteomes" id="UP001378960"/>
    </source>
</evidence>
<dbReference type="InterPro" id="IPR052073">
    <property type="entry name" value="Amide_Lactam_Regulators"/>
</dbReference>
<organism evidence="9 10">
    <name type="scientific">Pichia kluyveri</name>
    <name type="common">Yeast</name>
    <dbReference type="NCBI Taxonomy" id="36015"/>
    <lineage>
        <taxon>Eukaryota</taxon>
        <taxon>Fungi</taxon>
        <taxon>Dikarya</taxon>
        <taxon>Ascomycota</taxon>
        <taxon>Saccharomycotina</taxon>
        <taxon>Pichiomycetes</taxon>
        <taxon>Pichiales</taxon>
        <taxon>Pichiaceae</taxon>
        <taxon>Pichia</taxon>
    </lineage>
</organism>
<dbReference type="CDD" id="cd00067">
    <property type="entry name" value="GAL4"/>
    <property type="match status" value="1"/>
</dbReference>
<dbReference type="SMART" id="SM00066">
    <property type="entry name" value="GAL4"/>
    <property type="match status" value="1"/>
</dbReference>
<protein>
    <recommendedName>
        <fullName evidence="8">Zn(2)-C6 fungal-type domain-containing protein</fullName>
    </recommendedName>
</protein>
<keyword evidence="10" id="KW-1185">Reference proteome</keyword>
<proteinExistence type="predicted"/>
<dbReference type="InterPro" id="IPR001138">
    <property type="entry name" value="Zn2Cys6_DnaBD"/>
</dbReference>
<name>A0AAV5R2M5_PICKL</name>
<evidence type="ECO:0000256" key="4">
    <source>
        <dbReference type="ARBA" id="ARBA00023125"/>
    </source>
</evidence>
<dbReference type="EMBL" id="BTGB01000001">
    <property type="protein sequence ID" value="GMM44914.1"/>
    <property type="molecule type" value="Genomic_DNA"/>
</dbReference>
<feature type="region of interest" description="Disordered" evidence="7">
    <location>
        <begin position="81"/>
        <end position="101"/>
    </location>
</feature>
<evidence type="ECO:0000256" key="7">
    <source>
        <dbReference type="SAM" id="MobiDB-lite"/>
    </source>
</evidence>
<dbReference type="CDD" id="cd12148">
    <property type="entry name" value="fungal_TF_MHR"/>
    <property type="match status" value="1"/>
</dbReference>
<dbReference type="AlphaFoldDB" id="A0AAV5R2M5"/>
<keyword evidence="2" id="KW-0862">Zinc</keyword>
<accession>A0AAV5R2M5</accession>
<dbReference type="Pfam" id="PF04082">
    <property type="entry name" value="Fungal_trans"/>
    <property type="match status" value="1"/>
</dbReference>
<dbReference type="GO" id="GO:0008270">
    <property type="term" value="F:zinc ion binding"/>
    <property type="evidence" value="ECO:0007669"/>
    <property type="project" value="InterPro"/>
</dbReference>
<keyword evidence="3" id="KW-0805">Transcription regulation</keyword>
<feature type="compositionally biased region" description="Polar residues" evidence="7">
    <location>
        <begin position="90"/>
        <end position="101"/>
    </location>
</feature>
<dbReference type="PANTHER" id="PTHR47171:SF3">
    <property type="entry name" value="FARA-RELATED"/>
    <property type="match status" value="1"/>
</dbReference>
<dbReference type="InterPro" id="IPR036864">
    <property type="entry name" value="Zn2-C6_fun-type_DNA-bd_sf"/>
</dbReference>
<keyword evidence="5" id="KW-0804">Transcription</keyword>
<evidence type="ECO:0000256" key="3">
    <source>
        <dbReference type="ARBA" id="ARBA00023015"/>
    </source>
</evidence>
<dbReference type="GO" id="GO:0006351">
    <property type="term" value="P:DNA-templated transcription"/>
    <property type="evidence" value="ECO:0007669"/>
    <property type="project" value="InterPro"/>
</dbReference>
<gene>
    <name evidence="9" type="ORF">DAPK24_014890</name>
</gene>
<evidence type="ECO:0000256" key="2">
    <source>
        <dbReference type="ARBA" id="ARBA00022833"/>
    </source>
</evidence>
<dbReference type="SUPFAM" id="SSF57701">
    <property type="entry name" value="Zn2/Cys6 DNA-binding domain"/>
    <property type="match status" value="1"/>
</dbReference>
<evidence type="ECO:0000256" key="5">
    <source>
        <dbReference type="ARBA" id="ARBA00023163"/>
    </source>
</evidence>
<evidence type="ECO:0000256" key="6">
    <source>
        <dbReference type="ARBA" id="ARBA00023242"/>
    </source>
</evidence>
<evidence type="ECO:0000256" key="1">
    <source>
        <dbReference type="ARBA" id="ARBA00022723"/>
    </source>
</evidence>
<dbReference type="Gene3D" id="4.10.240.10">
    <property type="entry name" value="Zn(2)-C6 fungal-type DNA-binding domain"/>
    <property type="match status" value="1"/>
</dbReference>
<evidence type="ECO:0000313" key="9">
    <source>
        <dbReference type="EMBL" id="GMM44914.1"/>
    </source>
</evidence>
<keyword evidence="1" id="KW-0479">Metal-binding</keyword>